<dbReference type="Proteomes" id="UP000576082">
    <property type="component" value="Unassembled WGS sequence"/>
</dbReference>
<evidence type="ECO:0008006" key="3">
    <source>
        <dbReference type="Google" id="ProtNLM"/>
    </source>
</evidence>
<reference evidence="1 2" key="1">
    <citation type="submission" date="2020-04" db="EMBL/GenBank/DDBJ databases">
        <title>Flammeovirga sp. SR4, a novel species isolated from seawater.</title>
        <authorList>
            <person name="Wang X."/>
        </authorList>
    </citation>
    <scope>NUCLEOTIDE SEQUENCE [LARGE SCALE GENOMIC DNA]</scope>
    <source>
        <strain evidence="1 2">ATCC 23126</strain>
    </source>
</reference>
<proteinExistence type="predicted"/>
<name>A0A7X9RZ02_9BACT</name>
<protein>
    <recommendedName>
        <fullName evidence="3">YokE-like PH domain-containing protein</fullName>
    </recommendedName>
</protein>
<dbReference type="EMBL" id="JABANE010000095">
    <property type="protein sequence ID" value="NME71358.1"/>
    <property type="molecule type" value="Genomic_DNA"/>
</dbReference>
<comment type="caution">
    <text evidence="1">The sequence shown here is derived from an EMBL/GenBank/DDBJ whole genome shotgun (WGS) entry which is preliminary data.</text>
</comment>
<evidence type="ECO:0000313" key="2">
    <source>
        <dbReference type="Proteomes" id="UP000576082"/>
    </source>
</evidence>
<sequence>MDTSGKQNWRKHFDALEVKVNGNATLEKVLDQIIEVLMQRGLGIEDLKAGIWASLLEDNSRAFGVLLLFETRMEYIGAIPGEGKLKNWEWEFKHSHIEKVEDSKLGIVRELQLQFNGKKFSLNGMKGFVSSTFIATLEKYWFKE</sequence>
<evidence type="ECO:0000313" key="1">
    <source>
        <dbReference type="EMBL" id="NME71358.1"/>
    </source>
</evidence>
<organism evidence="1 2">
    <name type="scientific">Flammeovirga aprica JL-4</name>
    <dbReference type="NCBI Taxonomy" id="694437"/>
    <lineage>
        <taxon>Bacteria</taxon>
        <taxon>Pseudomonadati</taxon>
        <taxon>Bacteroidota</taxon>
        <taxon>Cytophagia</taxon>
        <taxon>Cytophagales</taxon>
        <taxon>Flammeovirgaceae</taxon>
        <taxon>Flammeovirga</taxon>
    </lineage>
</organism>
<dbReference type="RefSeq" id="WP_169659575.1">
    <property type="nucleotide sequence ID" value="NZ_JABANE010000095.1"/>
</dbReference>
<dbReference type="AlphaFoldDB" id="A0A7X9RZ02"/>
<accession>A0A7X9RZ02</accession>
<gene>
    <name evidence="1" type="ORF">HHU12_25555</name>
</gene>
<keyword evidence="2" id="KW-1185">Reference proteome</keyword>